<evidence type="ECO:0000313" key="2">
    <source>
        <dbReference type="Proteomes" id="UP000627838"/>
    </source>
</evidence>
<dbReference type="Proteomes" id="UP000627838">
    <property type="component" value="Unassembled WGS sequence"/>
</dbReference>
<accession>A0ABR9JZT1</accession>
<comment type="caution">
    <text evidence="1">The sequence shown here is derived from an EMBL/GenBank/DDBJ whole genome shotgun (WGS) entry which is preliminary data.</text>
</comment>
<keyword evidence="2" id="KW-1185">Reference proteome</keyword>
<protein>
    <submittedName>
        <fullName evidence="1">Uncharacterized protein</fullName>
    </submittedName>
</protein>
<reference evidence="1 2" key="1">
    <citation type="submission" date="2020-10" db="EMBL/GenBank/DDBJ databases">
        <title>Sequencing the genomes of 1000 actinobacteria strains.</title>
        <authorList>
            <person name="Klenk H.-P."/>
        </authorList>
    </citation>
    <scope>NUCLEOTIDE SEQUENCE [LARGE SCALE GENOMIC DNA]</scope>
    <source>
        <strain evidence="1 2">DSM 46744</strain>
    </source>
</reference>
<gene>
    <name evidence="1" type="ORF">H4W34_005679</name>
</gene>
<organism evidence="1 2">
    <name type="scientific">Actinomadura algeriensis</name>
    <dbReference type="NCBI Taxonomy" id="1679523"/>
    <lineage>
        <taxon>Bacteria</taxon>
        <taxon>Bacillati</taxon>
        <taxon>Actinomycetota</taxon>
        <taxon>Actinomycetes</taxon>
        <taxon>Streptosporangiales</taxon>
        <taxon>Thermomonosporaceae</taxon>
        <taxon>Actinomadura</taxon>
    </lineage>
</organism>
<dbReference type="EMBL" id="JADBDZ010000001">
    <property type="protein sequence ID" value="MBE1535846.1"/>
    <property type="molecule type" value="Genomic_DNA"/>
</dbReference>
<sequence length="90" mass="9574">MPIKEPVTVLFPHLARVCVDRVTRCGTSVQIKARTTTDEAGCFRCGNEACARQTFAGQVPGLTVRHGRRGTGAGEALRAIALAPGGRRAR</sequence>
<dbReference type="RefSeq" id="WP_192761974.1">
    <property type="nucleotide sequence ID" value="NZ_JADBDZ010000001.1"/>
</dbReference>
<evidence type="ECO:0000313" key="1">
    <source>
        <dbReference type="EMBL" id="MBE1535846.1"/>
    </source>
</evidence>
<name>A0ABR9JZT1_9ACTN</name>
<proteinExistence type="predicted"/>